<dbReference type="PANTHER" id="PTHR34502">
    <property type="entry name" value="DUF6594 DOMAIN-CONTAINING PROTEIN-RELATED"/>
    <property type="match status" value="1"/>
</dbReference>
<dbReference type="STRING" id="671987.R0K462"/>
<proteinExistence type="predicted"/>
<accession>R0K462</accession>
<dbReference type="AlphaFoldDB" id="R0K462"/>
<feature type="domain" description="DUF6594" evidence="2">
    <location>
        <begin position="2"/>
        <end position="255"/>
    </location>
</feature>
<gene>
    <name evidence="3" type="ORF">SETTUDRAFT_108559</name>
</gene>
<evidence type="ECO:0000313" key="4">
    <source>
        <dbReference type="Proteomes" id="UP000016935"/>
    </source>
</evidence>
<feature type="transmembrane region" description="Helical" evidence="1">
    <location>
        <begin position="218"/>
        <end position="236"/>
    </location>
</feature>
<dbReference type="GeneID" id="19395310"/>
<dbReference type="HOGENOM" id="CLU_051118_2_2_1"/>
<keyword evidence="1" id="KW-1133">Transmembrane helix</keyword>
<keyword evidence="4" id="KW-1185">Reference proteome</keyword>
<dbReference type="OrthoDB" id="5342093at2759"/>
<dbReference type="eggNOG" id="ENOG502SQ2Y">
    <property type="taxonomic scope" value="Eukaryota"/>
</dbReference>
<evidence type="ECO:0000259" key="2">
    <source>
        <dbReference type="Pfam" id="PF20237"/>
    </source>
</evidence>
<feature type="non-terminal residue" evidence="3">
    <location>
        <position position="1"/>
    </location>
</feature>
<dbReference type="Pfam" id="PF20237">
    <property type="entry name" value="DUF6594"/>
    <property type="match status" value="1"/>
</dbReference>
<protein>
    <recommendedName>
        <fullName evidence="2">DUF6594 domain-containing protein</fullName>
    </recommendedName>
</protein>
<evidence type="ECO:0000313" key="3">
    <source>
        <dbReference type="EMBL" id="EOA87883.1"/>
    </source>
</evidence>
<organism evidence="3 4">
    <name type="scientific">Exserohilum turcicum (strain 28A)</name>
    <name type="common">Northern leaf blight fungus</name>
    <name type="synonym">Setosphaeria turcica</name>
    <dbReference type="NCBI Taxonomy" id="671987"/>
    <lineage>
        <taxon>Eukaryota</taxon>
        <taxon>Fungi</taxon>
        <taxon>Dikarya</taxon>
        <taxon>Ascomycota</taxon>
        <taxon>Pezizomycotina</taxon>
        <taxon>Dothideomycetes</taxon>
        <taxon>Pleosporomycetidae</taxon>
        <taxon>Pleosporales</taxon>
        <taxon>Pleosporineae</taxon>
        <taxon>Pleosporaceae</taxon>
        <taxon>Exserohilum</taxon>
    </lineage>
</organism>
<reference evidence="3 4" key="2">
    <citation type="journal article" date="2013" name="PLoS Genet.">
        <title>Comparative genome structure, secondary metabolite, and effector coding capacity across Cochliobolus pathogens.</title>
        <authorList>
            <person name="Condon B.J."/>
            <person name="Leng Y."/>
            <person name="Wu D."/>
            <person name="Bushley K.E."/>
            <person name="Ohm R.A."/>
            <person name="Otillar R."/>
            <person name="Martin J."/>
            <person name="Schackwitz W."/>
            <person name="Grimwood J."/>
            <person name="MohdZainudin N."/>
            <person name="Xue C."/>
            <person name="Wang R."/>
            <person name="Manning V.A."/>
            <person name="Dhillon B."/>
            <person name="Tu Z.J."/>
            <person name="Steffenson B.J."/>
            <person name="Salamov A."/>
            <person name="Sun H."/>
            <person name="Lowry S."/>
            <person name="LaButti K."/>
            <person name="Han J."/>
            <person name="Copeland A."/>
            <person name="Lindquist E."/>
            <person name="Barry K."/>
            <person name="Schmutz J."/>
            <person name="Baker S.E."/>
            <person name="Ciuffetti L.M."/>
            <person name="Grigoriev I.V."/>
            <person name="Zhong S."/>
            <person name="Turgeon B.G."/>
        </authorList>
    </citation>
    <scope>NUCLEOTIDE SEQUENCE [LARGE SCALE GENOMIC DNA]</scope>
    <source>
        <strain evidence="4">28A</strain>
    </source>
</reference>
<reference evidence="3 4" key="1">
    <citation type="journal article" date="2012" name="PLoS Pathog.">
        <title>Diverse lifestyles and strategies of plant pathogenesis encoded in the genomes of eighteen Dothideomycetes fungi.</title>
        <authorList>
            <person name="Ohm R.A."/>
            <person name="Feau N."/>
            <person name="Henrissat B."/>
            <person name="Schoch C.L."/>
            <person name="Horwitz B.A."/>
            <person name="Barry K.W."/>
            <person name="Condon B.J."/>
            <person name="Copeland A.C."/>
            <person name="Dhillon B."/>
            <person name="Glaser F."/>
            <person name="Hesse C.N."/>
            <person name="Kosti I."/>
            <person name="LaButti K."/>
            <person name="Lindquist E.A."/>
            <person name="Lucas S."/>
            <person name="Salamov A.A."/>
            <person name="Bradshaw R.E."/>
            <person name="Ciuffetti L."/>
            <person name="Hamelin R.C."/>
            <person name="Kema G.H.J."/>
            <person name="Lawrence C."/>
            <person name="Scott J.A."/>
            <person name="Spatafora J.W."/>
            <person name="Turgeon B.G."/>
            <person name="de Wit P.J.G.M."/>
            <person name="Zhong S."/>
            <person name="Goodwin S.B."/>
            <person name="Grigoriev I.V."/>
        </authorList>
    </citation>
    <scope>NUCLEOTIDE SEQUENCE [LARGE SCALE GENOMIC DNA]</scope>
    <source>
        <strain evidence="4">28A</strain>
    </source>
</reference>
<dbReference type="PANTHER" id="PTHR34502:SF5">
    <property type="entry name" value="DUF6594 DOMAIN-CONTAINING PROTEIN"/>
    <property type="match status" value="1"/>
</dbReference>
<name>R0K462_EXST2</name>
<dbReference type="RefSeq" id="XP_008024415.1">
    <property type="nucleotide sequence ID" value="XM_008026224.1"/>
</dbReference>
<keyword evidence="1" id="KW-0472">Membrane</keyword>
<feature type="transmembrane region" description="Helical" evidence="1">
    <location>
        <begin position="188"/>
        <end position="211"/>
    </location>
</feature>
<dbReference type="InterPro" id="IPR046529">
    <property type="entry name" value="DUF6594"/>
</dbReference>
<sequence>GIYRRFDALNARHILYLQAELCILEKQLRVMEHKDKEKDKEGRLGYAVDYQRMLETQKSQGKEQLVLIRKMHRKLNEYNKALIQISVLHQLQPPDKFDLSDIQHFLESDVIEPGFLQGVDRHTWGTCDDTENHAPDLIGIHPRKKEDDFSHFISENAIHLFKCGLGRLTKGDRNLSKKVYYDSTVLKVTSWITCILASLLPIASILVLVNLQSLKTKLWVIAAFNILTSVCLSVLTDAKRSEAFAVTAAFAAVQVVFVGTDHETPVK</sequence>
<dbReference type="Proteomes" id="UP000016935">
    <property type="component" value="Unassembled WGS sequence"/>
</dbReference>
<evidence type="ECO:0000256" key="1">
    <source>
        <dbReference type="SAM" id="Phobius"/>
    </source>
</evidence>
<feature type="transmembrane region" description="Helical" evidence="1">
    <location>
        <begin position="242"/>
        <end position="260"/>
    </location>
</feature>
<dbReference type="EMBL" id="KB908559">
    <property type="protein sequence ID" value="EOA87883.1"/>
    <property type="molecule type" value="Genomic_DNA"/>
</dbReference>
<keyword evidence="1" id="KW-0812">Transmembrane</keyword>